<name>A0A0A8Z7M9_ARUDO</name>
<keyword evidence="1" id="KW-0472">Membrane</keyword>
<evidence type="ECO:0000313" key="2">
    <source>
        <dbReference type="EMBL" id="JAD32750.1"/>
    </source>
</evidence>
<accession>A0A0A8Z7M9</accession>
<reference evidence="2" key="1">
    <citation type="submission" date="2014-09" db="EMBL/GenBank/DDBJ databases">
        <authorList>
            <person name="Magalhaes I.L.F."/>
            <person name="Oliveira U."/>
            <person name="Santos F.R."/>
            <person name="Vidigal T.H.D.A."/>
            <person name="Brescovit A.D."/>
            <person name="Santos A.J."/>
        </authorList>
    </citation>
    <scope>NUCLEOTIDE SEQUENCE</scope>
    <source>
        <tissue evidence="2">Shoot tissue taken approximately 20 cm above the soil surface</tissue>
    </source>
</reference>
<keyword evidence="1" id="KW-1133">Transmembrane helix</keyword>
<dbReference type="EMBL" id="GBRH01265145">
    <property type="protein sequence ID" value="JAD32750.1"/>
    <property type="molecule type" value="Transcribed_RNA"/>
</dbReference>
<reference evidence="2" key="2">
    <citation type="journal article" date="2015" name="Data Brief">
        <title>Shoot transcriptome of the giant reed, Arundo donax.</title>
        <authorList>
            <person name="Barrero R.A."/>
            <person name="Guerrero F.D."/>
            <person name="Moolhuijzen P."/>
            <person name="Goolsby J.A."/>
            <person name="Tidwell J."/>
            <person name="Bellgard S.E."/>
            <person name="Bellgard M.I."/>
        </authorList>
    </citation>
    <scope>NUCLEOTIDE SEQUENCE</scope>
    <source>
        <tissue evidence="2">Shoot tissue taken approximately 20 cm above the soil surface</tissue>
    </source>
</reference>
<protein>
    <submittedName>
        <fullName evidence="2">Uncharacterized protein</fullName>
    </submittedName>
</protein>
<feature type="transmembrane region" description="Helical" evidence="1">
    <location>
        <begin position="7"/>
        <end position="24"/>
    </location>
</feature>
<organism evidence="2">
    <name type="scientific">Arundo donax</name>
    <name type="common">Giant reed</name>
    <name type="synonym">Donax arundinaceus</name>
    <dbReference type="NCBI Taxonomy" id="35708"/>
    <lineage>
        <taxon>Eukaryota</taxon>
        <taxon>Viridiplantae</taxon>
        <taxon>Streptophyta</taxon>
        <taxon>Embryophyta</taxon>
        <taxon>Tracheophyta</taxon>
        <taxon>Spermatophyta</taxon>
        <taxon>Magnoliopsida</taxon>
        <taxon>Liliopsida</taxon>
        <taxon>Poales</taxon>
        <taxon>Poaceae</taxon>
        <taxon>PACMAD clade</taxon>
        <taxon>Arundinoideae</taxon>
        <taxon>Arundineae</taxon>
        <taxon>Arundo</taxon>
    </lineage>
</organism>
<keyword evidence="1" id="KW-0812">Transmembrane</keyword>
<evidence type="ECO:0000256" key="1">
    <source>
        <dbReference type="SAM" id="Phobius"/>
    </source>
</evidence>
<proteinExistence type="predicted"/>
<sequence length="25" mass="2674">MSCSPKGVPVRILIAILFLVLSLGF</sequence>
<dbReference type="AlphaFoldDB" id="A0A0A8Z7M9"/>